<dbReference type="AlphaFoldDB" id="A0A286XYR5"/>
<keyword evidence="4 6" id="KW-0732">Signal</keyword>
<dbReference type="EMBL" id="AAKN02044512">
    <property type="status" value="NOT_ANNOTATED_CDS"/>
    <property type="molecule type" value="Genomic_DNA"/>
</dbReference>
<proteinExistence type="inferred from homology"/>
<dbReference type="eggNOG" id="ENOG502SF48">
    <property type="taxonomic scope" value="Eukaryota"/>
</dbReference>
<sequence>MKSKWKLFPNKKALLGSLLLLATFVIPCSAQCYFIPLERSLDGSPDECKDSDGTTHLMNSKWMTNNCVECTCGTDGISCCNIVSIPVEYDKDKCQSYFHKENCTYIVVERENPGKPCNVDVWIQ</sequence>
<evidence type="ECO:0000256" key="5">
    <source>
        <dbReference type="ARBA" id="ARBA00023157"/>
    </source>
</evidence>
<organism evidence="7 8">
    <name type="scientific">Cavia porcellus</name>
    <name type="common">Guinea pig</name>
    <dbReference type="NCBI Taxonomy" id="10141"/>
    <lineage>
        <taxon>Eukaryota</taxon>
        <taxon>Metazoa</taxon>
        <taxon>Chordata</taxon>
        <taxon>Craniata</taxon>
        <taxon>Vertebrata</taxon>
        <taxon>Euteleostomi</taxon>
        <taxon>Mammalia</taxon>
        <taxon>Eutheria</taxon>
        <taxon>Euarchontoglires</taxon>
        <taxon>Glires</taxon>
        <taxon>Rodentia</taxon>
        <taxon>Hystricomorpha</taxon>
        <taxon>Caviidae</taxon>
        <taxon>Cavia</taxon>
    </lineage>
</organism>
<comment type="similarity">
    <text evidence="2 6">Belongs to the beta-microseminoprotein family.</text>
</comment>
<dbReference type="GeneTree" id="ENSGT00940000154371"/>
<dbReference type="GO" id="GO:0005576">
    <property type="term" value="C:extracellular region"/>
    <property type="evidence" value="ECO:0007669"/>
    <property type="project" value="UniProtKB-SubCell"/>
</dbReference>
<dbReference type="Bgee" id="ENSCPOG00000031722">
    <property type="expression patterns" value="Expressed in zone of skin and 13 other cell types or tissues"/>
</dbReference>
<evidence type="ECO:0000313" key="7">
    <source>
        <dbReference type="Ensembl" id="ENSCPOP00000030473.1"/>
    </source>
</evidence>
<evidence type="ECO:0000313" key="8">
    <source>
        <dbReference type="Proteomes" id="UP000005447"/>
    </source>
</evidence>
<keyword evidence="8" id="KW-1185">Reference proteome</keyword>
<evidence type="ECO:0000256" key="3">
    <source>
        <dbReference type="ARBA" id="ARBA00022525"/>
    </source>
</evidence>
<dbReference type="FunCoup" id="A0A286XYR5">
    <property type="interactions" value="8"/>
</dbReference>
<evidence type="ECO:0000256" key="6">
    <source>
        <dbReference type="RuleBase" id="RU364124"/>
    </source>
</evidence>
<reference evidence="8" key="1">
    <citation type="journal article" date="2011" name="Nature">
        <title>A high-resolution map of human evolutionary constraint using 29 mammals.</title>
        <authorList>
            <person name="Lindblad-Toh K."/>
            <person name="Garber M."/>
            <person name="Zuk O."/>
            <person name="Lin M.F."/>
            <person name="Parker B.J."/>
            <person name="Washietl S."/>
            <person name="Kheradpour P."/>
            <person name="Ernst J."/>
            <person name="Jordan G."/>
            <person name="Mauceli E."/>
            <person name="Ward L.D."/>
            <person name="Lowe C.B."/>
            <person name="Holloway A.K."/>
            <person name="Clamp M."/>
            <person name="Gnerre S."/>
            <person name="Alfoldi J."/>
            <person name="Beal K."/>
            <person name="Chang J."/>
            <person name="Clawson H."/>
            <person name="Cuff J."/>
            <person name="Di Palma F."/>
            <person name="Fitzgerald S."/>
            <person name="Flicek P."/>
            <person name="Guttman M."/>
            <person name="Hubisz M.J."/>
            <person name="Jaffe D.B."/>
            <person name="Jungreis I."/>
            <person name="Kent W.J."/>
            <person name="Kostka D."/>
            <person name="Lara M."/>
            <person name="Martins A.L."/>
            <person name="Massingham T."/>
            <person name="Moltke I."/>
            <person name="Raney B.J."/>
            <person name="Rasmussen M.D."/>
            <person name="Robinson J."/>
            <person name="Stark A."/>
            <person name="Vilella A.J."/>
            <person name="Wen J."/>
            <person name="Xie X."/>
            <person name="Zody M.C."/>
            <person name="Baldwin J."/>
            <person name="Bloom T."/>
            <person name="Chin C.W."/>
            <person name="Heiman D."/>
            <person name="Nicol R."/>
            <person name="Nusbaum C."/>
            <person name="Young S."/>
            <person name="Wilkinson J."/>
            <person name="Worley K.C."/>
            <person name="Kovar C.L."/>
            <person name="Muzny D.M."/>
            <person name="Gibbs R.A."/>
            <person name="Cree A."/>
            <person name="Dihn H.H."/>
            <person name="Fowler G."/>
            <person name="Jhangiani S."/>
            <person name="Joshi V."/>
            <person name="Lee S."/>
            <person name="Lewis L.R."/>
            <person name="Nazareth L.V."/>
            <person name="Okwuonu G."/>
            <person name="Santibanez J."/>
            <person name="Warren W.C."/>
            <person name="Mardis E.R."/>
            <person name="Weinstock G.M."/>
            <person name="Wilson R.K."/>
            <person name="Delehaunty K."/>
            <person name="Dooling D."/>
            <person name="Fronik C."/>
            <person name="Fulton L."/>
            <person name="Fulton B."/>
            <person name="Graves T."/>
            <person name="Minx P."/>
            <person name="Sodergren E."/>
            <person name="Birney E."/>
            <person name="Margulies E.H."/>
            <person name="Herrero J."/>
            <person name="Green E.D."/>
            <person name="Haussler D."/>
            <person name="Siepel A."/>
            <person name="Goldman N."/>
            <person name="Pollard K.S."/>
            <person name="Pedersen J.S."/>
            <person name="Lander E.S."/>
            <person name="Kellis M."/>
        </authorList>
    </citation>
    <scope>NUCLEOTIDE SEQUENCE [LARGE SCALE GENOMIC DNA]</scope>
    <source>
        <strain evidence="8">2N</strain>
    </source>
</reference>
<evidence type="ECO:0000256" key="2">
    <source>
        <dbReference type="ARBA" id="ARBA00010352"/>
    </source>
</evidence>
<dbReference type="EMBL" id="AAKN02044510">
    <property type="status" value="NOT_ANNOTATED_CDS"/>
    <property type="molecule type" value="Genomic_DNA"/>
</dbReference>
<name>A0A286XYR5_CAVPO</name>
<dbReference type="Pfam" id="PF05825">
    <property type="entry name" value="PSP94"/>
    <property type="match status" value="1"/>
</dbReference>
<reference evidence="7" key="2">
    <citation type="submission" date="2025-08" db="UniProtKB">
        <authorList>
            <consortium name="Ensembl"/>
        </authorList>
    </citation>
    <scope>IDENTIFICATION</scope>
    <source>
        <strain evidence="7">2N</strain>
    </source>
</reference>
<evidence type="ECO:0000256" key="4">
    <source>
        <dbReference type="ARBA" id="ARBA00022729"/>
    </source>
</evidence>
<dbReference type="EMBL" id="AAKN02044511">
    <property type="status" value="NOT_ANNOTATED_CDS"/>
    <property type="molecule type" value="Genomic_DNA"/>
</dbReference>
<reference evidence="7" key="3">
    <citation type="submission" date="2025-09" db="UniProtKB">
        <authorList>
            <consortium name="Ensembl"/>
        </authorList>
    </citation>
    <scope>IDENTIFICATION</scope>
    <source>
        <strain evidence="7">2N</strain>
    </source>
</reference>
<dbReference type="Proteomes" id="UP000005447">
    <property type="component" value="Unassembled WGS sequence"/>
</dbReference>
<comment type="subcellular location">
    <subcellularLocation>
        <location evidence="1 6">Secreted</location>
    </subcellularLocation>
</comment>
<accession>A0A286XYR5</accession>
<dbReference type="OMA" id="ETEIICC"/>
<keyword evidence="3 6" id="KW-0964">Secreted</keyword>
<dbReference type="VEuPathDB" id="HostDB:ENSCPOG00000031722"/>
<dbReference type="InterPro" id="IPR008735">
    <property type="entry name" value="PSP94"/>
</dbReference>
<dbReference type="Gene3D" id="2.20.25.590">
    <property type="match status" value="1"/>
</dbReference>
<feature type="chain" id="PRO_5011811173" description="Beta-microseminoprotein" evidence="6">
    <location>
        <begin position="31"/>
        <end position="124"/>
    </location>
</feature>
<dbReference type="InParanoid" id="A0A286XYR5"/>
<evidence type="ECO:0000256" key="1">
    <source>
        <dbReference type="ARBA" id="ARBA00004613"/>
    </source>
</evidence>
<keyword evidence="5" id="KW-1015">Disulfide bond</keyword>
<dbReference type="PANTHER" id="PTHR10500:SF8">
    <property type="entry name" value="BETA-MICROSEMINOPROTEIN"/>
    <property type="match status" value="1"/>
</dbReference>
<dbReference type="PANTHER" id="PTHR10500">
    <property type="entry name" value="BETA-MICROSEMINOPROTEIN"/>
    <property type="match status" value="1"/>
</dbReference>
<protein>
    <recommendedName>
        <fullName evidence="6">Beta-microseminoprotein</fullName>
    </recommendedName>
</protein>
<dbReference type="Gene3D" id="2.10.70.10">
    <property type="entry name" value="Complement Module, domain 1"/>
    <property type="match status" value="1"/>
</dbReference>
<dbReference type="Ensembl" id="ENSCPOT00000044377.1">
    <property type="protein sequence ID" value="ENSCPOP00000030473.1"/>
    <property type="gene ID" value="ENSCPOG00000031722.1"/>
</dbReference>
<feature type="signal peptide" evidence="6">
    <location>
        <begin position="1"/>
        <end position="30"/>
    </location>
</feature>
<dbReference type="STRING" id="10141.ENSCPOP00000030473"/>